<name>A0A4Q0VHJ6_9LACO</name>
<dbReference type="RefSeq" id="WP_129032528.1">
    <property type="nucleotide sequence ID" value="NZ_CP059603.1"/>
</dbReference>
<evidence type="ECO:0000313" key="2">
    <source>
        <dbReference type="Proteomes" id="UP000290602"/>
    </source>
</evidence>
<organism evidence="1 2">
    <name type="scientific">Levilactobacillus suantsaii</name>
    <dbReference type="NCBI Taxonomy" id="2292255"/>
    <lineage>
        <taxon>Bacteria</taxon>
        <taxon>Bacillati</taxon>
        <taxon>Bacillota</taxon>
        <taxon>Bacilli</taxon>
        <taxon>Lactobacillales</taxon>
        <taxon>Lactobacillaceae</taxon>
        <taxon>Levilactobacillus</taxon>
    </lineage>
</organism>
<proteinExistence type="predicted"/>
<comment type="caution">
    <text evidence="1">The sequence shown here is derived from an EMBL/GenBank/DDBJ whole genome shotgun (WGS) entry which is preliminary data.</text>
</comment>
<dbReference type="Proteomes" id="UP000290602">
    <property type="component" value="Unassembled WGS sequence"/>
</dbReference>
<dbReference type="EMBL" id="QXIL01000009">
    <property type="protein sequence ID" value="RXI78689.1"/>
    <property type="molecule type" value="Genomic_DNA"/>
</dbReference>
<protein>
    <submittedName>
        <fullName evidence="1">Uncharacterized protein</fullName>
    </submittedName>
</protein>
<evidence type="ECO:0000313" key="1">
    <source>
        <dbReference type="EMBL" id="RXI78689.1"/>
    </source>
</evidence>
<dbReference type="AlphaFoldDB" id="A0A4Q0VHJ6"/>
<dbReference type="OrthoDB" id="2313033at2"/>
<accession>A0A4Q0VHJ6</accession>
<keyword evidence="2" id="KW-1185">Reference proteome</keyword>
<gene>
    <name evidence="1" type="ORF">DXH47_06405</name>
</gene>
<sequence length="110" mass="12149">MVQTLTTTAVWLNSSYVEHATGETVHLAPQYLEAAQYRALKQQLMQRGYTLIPLPGGGLRALAPKNVSRSEVTTLLTRPVDPKQPFTPAQQFAYEQHDNLDVAKLIGTAD</sequence>
<reference evidence="1 2" key="1">
    <citation type="submission" date="2018-08" db="EMBL/GenBank/DDBJ databases">
        <title>Lactobacillus suantsai sp. nov., isolated from traditional fermented suan-tsai in Taiwan.</title>
        <authorList>
            <person name="Huang C.-H."/>
        </authorList>
    </citation>
    <scope>NUCLEOTIDE SEQUENCE [LARGE SCALE GENOMIC DNA]</scope>
    <source>
        <strain evidence="1 2">BCRC 12945</strain>
    </source>
</reference>